<dbReference type="SUPFAM" id="SSF53474">
    <property type="entry name" value="alpha/beta-Hydrolases"/>
    <property type="match status" value="1"/>
</dbReference>
<protein>
    <recommendedName>
        <fullName evidence="2">AB hydrolase-1 domain-containing protein</fullName>
    </recommendedName>
</protein>
<reference evidence="3" key="1">
    <citation type="submission" date="2015-04" db="UniProtKB">
        <authorList>
            <consortium name="EnsemblPlants"/>
        </authorList>
    </citation>
    <scope>IDENTIFICATION</scope>
    <source>
        <strain evidence="3">SL10</strain>
    </source>
</reference>
<dbReference type="Gene3D" id="3.40.50.1820">
    <property type="entry name" value="alpha/beta hydrolase"/>
    <property type="match status" value="1"/>
</dbReference>
<dbReference type="EnsemblPlants" id="ONIVA01G43620.3">
    <property type="protein sequence ID" value="ONIVA01G43620.3"/>
    <property type="gene ID" value="ONIVA01G43620"/>
</dbReference>
<accession>A0A0E0FWB4</accession>
<dbReference type="Pfam" id="PF00561">
    <property type="entry name" value="Abhydrolase_1"/>
    <property type="match status" value="1"/>
</dbReference>
<dbReference type="InterPro" id="IPR050960">
    <property type="entry name" value="AB_hydrolase_4_sf"/>
</dbReference>
<evidence type="ECO:0000259" key="2">
    <source>
        <dbReference type="Pfam" id="PF00561"/>
    </source>
</evidence>
<evidence type="ECO:0000313" key="4">
    <source>
        <dbReference type="Proteomes" id="UP000006591"/>
    </source>
</evidence>
<dbReference type="Gramene" id="ONIVA01G43620.3">
    <property type="protein sequence ID" value="ONIVA01G43620.3"/>
    <property type="gene ID" value="ONIVA01G43620"/>
</dbReference>
<name>A0A0E0FWB4_ORYNI</name>
<evidence type="ECO:0000256" key="1">
    <source>
        <dbReference type="ARBA" id="ARBA00010884"/>
    </source>
</evidence>
<dbReference type="HOGENOM" id="CLU_032487_4_1_1"/>
<dbReference type="Proteomes" id="UP000006591">
    <property type="component" value="Chromosome 1"/>
</dbReference>
<keyword evidence="4" id="KW-1185">Reference proteome</keyword>
<dbReference type="AlphaFoldDB" id="A0A0E0FWB4"/>
<organism evidence="3">
    <name type="scientific">Oryza nivara</name>
    <name type="common">Indian wild rice</name>
    <name type="synonym">Oryza sativa f. spontanea</name>
    <dbReference type="NCBI Taxonomy" id="4536"/>
    <lineage>
        <taxon>Eukaryota</taxon>
        <taxon>Viridiplantae</taxon>
        <taxon>Streptophyta</taxon>
        <taxon>Embryophyta</taxon>
        <taxon>Tracheophyta</taxon>
        <taxon>Spermatophyta</taxon>
        <taxon>Magnoliopsida</taxon>
        <taxon>Liliopsida</taxon>
        <taxon>Poales</taxon>
        <taxon>Poaceae</taxon>
        <taxon>BOP clade</taxon>
        <taxon>Oryzoideae</taxon>
        <taxon>Oryzeae</taxon>
        <taxon>Oryzinae</taxon>
        <taxon>Oryza</taxon>
    </lineage>
</organism>
<dbReference type="InterPro" id="IPR000073">
    <property type="entry name" value="AB_hydrolase_1"/>
</dbReference>
<comment type="similarity">
    <text evidence="1">Belongs to the AB hydrolase superfamily. AB hydrolase 4 family.</text>
</comment>
<dbReference type="PANTHER" id="PTHR10794:SF63">
    <property type="entry name" value="ALPHA_BETA HYDROLASE 1, ISOFORM A"/>
    <property type="match status" value="1"/>
</dbReference>
<sequence>MTTAKPRYFDILEDLWHQDCSCLQKEWRCRQLYTVHDGGTIALDWLLATDSKGSDGILSEDASAPLVVIVPGLTSDSAAAYVKHMAYSMATKGCNTVVSNHRGLGGVSITSDCLYNAGWTEDLREVINYLHHKYPKAPMLCVGTSIGANIVVKYLGEEGENTPVAGAASICSPWDLVVGDRFISRKLVQRFYDKALAFGLKGYAKLHEPVLVRLANWEGIKKSRSIREFDHHATCMVAKYEVPVMHSCHLALLSLINEHACLSVTVPCVSFHCFNNTMTTAAVVTNVVMYSLYPIKNKPITGCDIP</sequence>
<dbReference type="InterPro" id="IPR029058">
    <property type="entry name" value="AB_hydrolase_fold"/>
</dbReference>
<dbReference type="GO" id="GO:0047372">
    <property type="term" value="F:monoacylglycerol lipase activity"/>
    <property type="evidence" value="ECO:0007669"/>
    <property type="project" value="TreeGrafter"/>
</dbReference>
<dbReference type="GO" id="GO:0034338">
    <property type="term" value="F:short-chain carboxylesterase activity"/>
    <property type="evidence" value="ECO:0007669"/>
    <property type="project" value="TreeGrafter"/>
</dbReference>
<evidence type="ECO:0000313" key="3">
    <source>
        <dbReference type="EnsemblPlants" id="ONIVA01G43620.3"/>
    </source>
</evidence>
<proteinExistence type="inferred from homology"/>
<feature type="domain" description="AB hydrolase-1" evidence="2">
    <location>
        <begin position="65"/>
        <end position="177"/>
    </location>
</feature>
<dbReference type="PANTHER" id="PTHR10794">
    <property type="entry name" value="ABHYDROLASE DOMAIN-CONTAINING PROTEIN"/>
    <property type="match status" value="1"/>
</dbReference>
<reference evidence="3" key="2">
    <citation type="submission" date="2018-04" db="EMBL/GenBank/DDBJ databases">
        <title>OnivRS2 (Oryza nivara Reference Sequence Version 2).</title>
        <authorList>
            <person name="Zhang J."/>
            <person name="Kudrna D."/>
            <person name="Lee S."/>
            <person name="Talag J."/>
            <person name="Rajasekar S."/>
            <person name="Welchert J."/>
            <person name="Hsing Y.-I."/>
            <person name="Wing R.A."/>
        </authorList>
    </citation>
    <scope>NUCLEOTIDE SEQUENCE [LARGE SCALE GENOMIC DNA]</scope>
</reference>